<evidence type="ECO:0000256" key="1">
    <source>
        <dbReference type="SAM" id="SignalP"/>
    </source>
</evidence>
<reference evidence="3 4" key="1">
    <citation type="submission" date="2016-08" db="EMBL/GenBank/DDBJ databases">
        <title>Genomes of anaerobic fungi encode conserved fungal cellulosomes for biomass hydrolysis.</title>
        <authorList>
            <consortium name="DOE Joint Genome Institute"/>
            <person name="Haitjema C.H."/>
            <person name="Gilmore S.P."/>
            <person name="Henske J.K."/>
            <person name="Solomon K.V."/>
            <person name="De Groot R."/>
            <person name="Kuo A."/>
            <person name="Mondo S.J."/>
            <person name="Salamov A.A."/>
            <person name="Labutti K."/>
            <person name="Zhao Z."/>
            <person name="Chiniquy J."/>
            <person name="Barry K."/>
            <person name="Brewer H.M."/>
            <person name="Purvine S.O."/>
            <person name="Wright A.T."/>
            <person name="Boxma B."/>
            <person name="Van Alen T."/>
            <person name="Hackstein J.H."/>
            <person name="Baker S.E."/>
            <person name="Grigoriev I.V."/>
            <person name="O'Malley M.A."/>
        </authorList>
    </citation>
    <scope>NUCLEOTIDE SEQUENCE [LARGE SCALE GENOMIC DNA]</scope>
    <source>
        <strain evidence="4">finn</strain>
    </source>
</reference>
<organism evidence="3 4">
    <name type="scientific">Piromyces finnis</name>
    <dbReference type="NCBI Taxonomy" id="1754191"/>
    <lineage>
        <taxon>Eukaryota</taxon>
        <taxon>Fungi</taxon>
        <taxon>Fungi incertae sedis</taxon>
        <taxon>Chytridiomycota</taxon>
        <taxon>Chytridiomycota incertae sedis</taxon>
        <taxon>Neocallimastigomycetes</taxon>
        <taxon>Neocallimastigales</taxon>
        <taxon>Neocallimastigaceae</taxon>
        <taxon>Piromyces</taxon>
    </lineage>
</organism>
<dbReference type="InterPro" id="IPR050546">
    <property type="entry name" value="Glycosyl_Hydrlase_16"/>
</dbReference>
<keyword evidence="4" id="KW-1185">Reference proteome</keyword>
<dbReference type="PANTHER" id="PTHR10963">
    <property type="entry name" value="GLYCOSYL HYDROLASE-RELATED"/>
    <property type="match status" value="1"/>
</dbReference>
<gene>
    <name evidence="3" type="ORF">BCR36DRAFT_586215</name>
</gene>
<dbReference type="EMBL" id="MCFH01000046">
    <property type="protein sequence ID" value="ORX44357.1"/>
    <property type="molecule type" value="Genomic_DNA"/>
</dbReference>
<name>A0A1Y1UZZ4_9FUNG</name>
<comment type="caution">
    <text evidence="3">The sequence shown here is derived from an EMBL/GenBank/DDBJ whole genome shotgun (WGS) entry which is preliminary data.</text>
</comment>
<dbReference type="Proteomes" id="UP000193719">
    <property type="component" value="Unassembled WGS sequence"/>
</dbReference>
<reference evidence="3 4" key="2">
    <citation type="submission" date="2016-08" db="EMBL/GenBank/DDBJ databases">
        <title>Pervasive Adenine N6-methylation of Active Genes in Fungi.</title>
        <authorList>
            <consortium name="DOE Joint Genome Institute"/>
            <person name="Mondo S.J."/>
            <person name="Dannebaum R.O."/>
            <person name="Kuo R.C."/>
            <person name="Labutti K."/>
            <person name="Haridas S."/>
            <person name="Kuo A."/>
            <person name="Salamov A."/>
            <person name="Ahrendt S.R."/>
            <person name="Lipzen A."/>
            <person name="Sullivan W."/>
            <person name="Andreopoulos W.B."/>
            <person name="Clum A."/>
            <person name="Lindquist E."/>
            <person name="Daum C."/>
            <person name="Ramamoorthy G.K."/>
            <person name="Gryganskyi A."/>
            <person name="Culley D."/>
            <person name="Magnuson J.K."/>
            <person name="James T.Y."/>
            <person name="O'Malley M.A."/>
            <person name="Stajich J.E."/>
            <person name="Spatafora J.W."/>
            <person name="Visel A."/>
            <person name="Grigoriev I.V."/>
        </authorList>
    </citation>
    <scope>NUCLEOTIDE SEQUENCE [LARGE SCALE GENOMIC DNA]</scope>
    <source>
        <strain evidence="4">finn</strain>
    </source>
</reference>
<dbReference type="GO" id="GO:0009251">
    <property type="term" value="P:glucan catabolic process"/>
    <property type="evidence" value="ECO:0007669"/>
    <property type="project" value="TreeGrafter"/>
</dbReference>
<evidence type="ECO:0000313" key="4">
    <source>
        <dbReference type="Proteomes" id="UP000193719"/>
    </source>
</evidence>
<proteinExistence type="predicted"/>
<dbReference type="SUPFAM" id="SSF49899">
    <property type="entry name" value="Concanavalin A-like lectins/glucanases"/>
    <property type="match status" value="1"/>
</dbReference>
<dbReference type="PROSITE" id="PS51762">
    <property type="entry name" value="GH16_2"/>
    <property type="match status" value="1"/>
</dbReference>
<keyword evidence="1" id="KW-0732">Signal</keyword>
<feature type="domain" description="GH16" evidence="2">
    <location>
        <begin position="37"/>
        <end position="256"/>
    </location>
</feature>
<keyword evidence="3" id="KW-0378">Hydrolase</keyword>
<dbReference type="Gene3D" id="2.60.120.200">
    <property type="match status" value="1"/>
</dbReference>
<dbReference type="PANTHER" id="PTHR10963:SF24">
    <property type="entry name" value="GLYCOSIDASE C21B10.07-RELATED"/>
    <property type="match status" value="1"/>
</dbReference>
<dbReference type="Pfam" id="PF00722">
    <property type="entry name" value="Glyco_hydro_16"/>
    <property type="match status" value="1"/>
</dbReference>
<feature type="chain" id="PRO_5012237361" evidence="1">
    <location>
        <begin position="21"/>
        <end position="256"/>
    </location>
</feature>
<dbReference type="AlphaFoldDB" id="A0A1Y1UZZ4"/>
<dbReference type="InterPro" id="IPR013320">
    <property type="entry name" value="ConA-like_dom_sf"/>
</dbReference>
<evidence type="ECO:0000313" key="3">
    <source>
        <dbReference type="EMBL" id="ORX44357.1"/>
    </source>
</evidence>
<dbReference type="InterPro" id="IPR000757">
    <property type="entry name" value="Beta-glucanase-like"/>
</dbReference>
<protein>
    <submittedName>
        <fullName evidence="3">Family 16 glycoside hydrolase</fullName>
    </submittedName>
</protein>
<sequence>MKFFAITSVFLLTFVNFTFAAWEAVIDNSLKDYNTFHQYWNYKYPWGSDHNGSARMYGSAEDHNHVYLKDNTVVLLATRINWDEGKSTANPHPAIHYHSGAIHSKQTFTINDQFPNYEIRGEFMAPTNGGTWPAFWLNGAWTWPPEIDILELKGSNTNWFNTFRTSSDVSTTKVNISNPGAWHQYRVWITKVDNTNMDIHFYIDGVWKGKHTANHVGKPFHLIMNLQMEGSSGGNGPSSNTYYRGRNIYVGRTRAY</sequence>
<accession>A0A1Y1UZZ4</accession>
<dbReference type="STRING" id="1754191.A0A1Y1UZZ4"/>
<evidence type="ECO:0000259" key="2">
    <source>
        <dbReference type="PROSITE" id="PS51762"/>
    </source>
</evidence>
<dbReference type="GO" id="GO:0004553">
    <property type="term" value="F:hydrolase activity, hydrolyzing O-glycosyl compounds"/>
    <property type="evidence" value="ECO:0007669"/>
    <property type="project" value="InterPro"/>
</dbReference>
<feature type="signal peptide" evidence="1">
    <location>
        <begin position="1"/>
        <end position="20"/>
    </location>
</feature>
<dbReference type="OrthoDB" id="4524534at2759"/>